<protein>
    <submittedName>
        <fullName evidence="1">Uncharacterized protein</fullName>
    </submittedName>
</protein>
<dbReference type="AlphaFoldDB" id="A0A9X0DEM8"/>
<name>A0A9X0DEM8_9HELO</name>
<dbReference type="EMBL" id="JAPEIS010000015">
    <property type="protein sequence ID" value="KAJ8058817.1"/>
    <property type="molecule type" value="Genomic_DNA"/>
</dbReference>
<reference evidence="1" key="1">
    <citation type="submission" date="2022-11" db="EMBL/GenBank/DDBJ databases">
        <title>Genome Resource of Sclerotinia nivalis Strain SnTB1, a Plant Pathogen Isolated from American Ginseng.</title>
        <authorList>
            <person name="Fan S."/>
        </authorList>
    </citation>
    <scope>NUCLEOTIDE SEQUENCE</scope>
    <source>
        <strain evidence="1">SnTB1</strain>
    </source>
</reference>
<keyword evidence="2" id="KW-1185">Reference proteome</keyword>
<dbReference type="Proteomes" id="UP001152300">
    <property type="component" value="Unassembled WGS sequence"/>
</dbReference>
<evidence type="ECO:0000313" key="2">
    <source>
        <dbReference type="Proteomes" id="UP001152300"/>
    </source>
</evidence>
<comment type="caution">
    <text evidence="1">The sequence shown here is derived from an EMBL/GenBank/DDBJ whole genome shotgun (WGS) entry which is preliminary data.</text>
</comment>
<accession>A0A9X0DEM8</accession>
<proteinExistence type="predicted"/>
<sequence length="117" mass="13179">MALMRSWLAQHIEKSLAEAVDWLKSMRVGKQNADNSHNRFSYKQEKLTIQLEKPGLVHLIGSSKVLESIQFMTVSDGTTEIAAVFQQDFLNRFLEKNKRTLEGLIGESLAAGDCQLV</sequence>
<organism evidence="1 2">
    <name type="scientific">Sclerotinia nivalis</name>
    <dbReference type="NCBI Taxonomy" id="352851"/>
    <lineage>
        <taxon>Eukaryota</taxon>
        <taxon>Fungi</taxon>
        <taxon>Dikarya</taxon>
        <taxon>Ascomycota</taxon>
        <taxon>Pezizomycotina</taxon>
        <taxon>Leotiomycetes</taxon>
        <taxon>Helotiales</taxon>
        <taxon>Sclerotiniaceae</taxon>
        <taxon>Sclerotinia</taxon>
    </lineage>
</organism>
<evidence type="ECO:0000313" key="1">
    <source>
        <dbReference type="EMBL" id="KAJ8058817.1"/>
    </source>
</evidence>
<gene>
    <name evidence="1" type="ORF">OCU04_011803</name>
</gene>